<accession>A0A2M9BBQ7</accession>
<reference evidence="3 4" key="1">
    <citation type="submission" date="2017-11" db="EMBL/GenBank/DDBJ databases">
        <title>Genomic Encyclopedia of Archaeal and Bacterial Type Strains, Phase II (KMG-II): From Individual Species to Whole Genera.</title>
        <authorList>
            <person name="Goeker M."/>
        </authorList>
    </citation>
    <scope>NUCLEOTIDE SEQUENCE [LARGE SCALE GENOMIC DNA]</scope>
    <source>
        <strain evidence="3 4">DSM 25625</strain>
    </source>
</reference>
<dbReference type="Proteomes" id="UP000230161">
    <property type="component" value="Unassembled WGS sequence"/>
</dbReference>
<sequence length="253" mass="26248">MTDLFDLTGSTALVTGASRGIGRSIALGLASAGADVVATATDAATLDGLGTEITGLGRTFRGHSLDLSQRANVDAFIEAVLADTGAPDILVNNAGMIARAPALQHSDEQWDTTLAVDLTSHFRITRALGAGMVERGHGRVIFTASLLSFQGGINVVSYTAAKSGILGLTHALANEWAPHGVTVNAIVPGYIATDNTLPLTTDEARRRSIEERIPMGRWGTPDDLVGAAVFLASRASGYVTGTHIAVDGGWLSR</sequence>
<proteinExistence type="inferred from homology"/>
<dbReference type="PRINTS" id="PR00080">
    <property type="entry name" value="SDRFAMILY"/>
</dbReference>
<evidence type="ECO:0000313" key="4">
    <source>
        <dbReference type="Proteomes" id="UP000230161"/>
    </source>
</evidence>
<name>A0A2M9BBQ7_9MICO</name>
<dbReference type="OrthoDB" id="286404at2"/>
<dbReference type="SUPFAM" id="SSF51735">
    <property type="entry name" value="NAD(P)-binding Rossmann-fold domains"/>
    <property type="match status" value="1"/>
</dbReference>
<keyword evidence="2" id="KW-0560">Oxidoreductase</keyword>
<dbReference type="Pfam" id="PF13561">
    <property type="entry name" value="adh_short_C2"/>
    <property type="match status" value="1"/>
</dbReference>
<dbReference type="EMBL" id="PGFB01000006">
    <property type="protein sequence ID" value="PJJ55362.1"/>
    <property type="molecule type" value="Genomic_DNA"/>
</dbReference>
<dbReference type="PANTHER" id="PTHR42760">
    <property type="entry name" value="SHORT-CHAIN DEHYDROGENASES/REDUCTASES FAMILY MEMBER"/>
    <property type="match status" value="1"/>
</dbReference>
<dbReference type="PRINTS" id="PR00081">
    <property type="entry name" value="GDHRDH"/>
</dbReference>
<gene>
    <name evidence="3" type="ORF">CLV54_3252</name>
</gene>
<dbReference type="PROSITE" id="PS00061">
    <property type="entry name" value="ADH_SHORT"/>
    <property type="match status" value="1"/>
</dbReference>
<dbReference type="InterPro" id="IPR002347">
    <property type="entry name" value="SDR_fam"/>
</dbReference>
<dbReference type="InterPro" id="IPR020904">
    <property type="entry name" value="Sc_DH/Rdtase_CS"/>
</dbReference>
<dbReference type="RefSeq" id="WP_100346015.1">
    <property type="nucleotide sequence ID" value="NZ_PGFB01000006.1"/>
</dbReference>
<comment type="caution">
    <text evidence="3">The sequence shown here is derived from an EMBL/GenBank/DDBJ whole genome shotgun (WGS) entry which is preliminary data.</text>
</comment>
<evidence type="ECO:0000256" key="2">
    <source>
        <dbReference type="ARBA" id="ARBA00023002"/>
    </source>
</evidence>
<dbReference type="PANTHER" id="PTHR42760:SF5">
    <property type="entry name" value="2-DEHYDRO-3-DEOXY-D-GLUCONATE 5-DEHYDROGENASE"/>
    <property type="match status" value="1"/>
</dbReference>
<dbReference type="AlphaFoldDB" id="A0A2M9BBQ7"/>
<protein>
    <submittedName>
        <fullName evidence="3">2-deoxy-D-gluconate 3-dehydrogenase</fullName>
    </submittedName>
</protein>
<dbReference type="InterPro" id="IPR036291">
    <property type="entry name" value="NAD(P)-bd_dom_sf"/>
</dbReference>
<dbReference type="FunFam" id="3.40.50.720:FF:000084">
    <property type="entry name" value="Short-chain dehydrogenase reductase"/>
    <property type="match status" value="1"/>
</dbReference>
<dbReference type="GO" id="GO:0016616">
    <property type="term" value="F:oxidoreductase activity, acting on the CH-OH group of donors, NAD or NADP as acceptor"/>
    <property type="evidence" value="ECO:0007669"/>
    <property type="project" value="TreeGrafter"/>
</dbReference>
<organism evidence="3 4">
    <name type="scientific">Compostimonas suwonensis</name>
    <dbReference type="NCBI Taxonomy" id="1048394"/>
    <lineage>
        <taxon>Bacteria</taxon>
        <taxon>Bacillati</taxon>
        <taxon>Actinomycetota</taxon>
        <taxon>Actinomycetes</taxon>
        <taxon>Micrococcales</taxon>
        <taxon>Microbacteriaceae</taxon>
        <taxon>Compostimonas</taxon>
    </lineage>
</organism>
<evidence type="ECO:0000256" key="1">
    <source>
        <dbReference type="ARBA" id="ARBA00006484"/>
    </source>
</evidence>
<dbReference type="Gene3D" id="3.40.50.720">
    <property type="entry name" value="NAD(P)-binding Rossmann-like Domain"/>
    <property type="match status" value="1"/>
</dbReference>
<keyword evidence="4" id="KW-1185">Reference proteome</keyword>
<evidence type="ECO:0000313" key="3">
    <source>
        <dbReference type="EMBL" id="PJJ55362.1"/>
    </source>
</evidence>
<comment type="similarity">
    <text evidence="1">Belongs to the short-chain dehydrogenases/reductases (SDR) family.</text>
</comment>